<name>A0A6A6WEX5_9PEZI</name>
<dbReference type="Proteomes" id="UP000799437">
    <property type="component" value="Unassembled WGS sequence"/>
</dbReference>
<evidence type="ECO:0000313" key="3">
    <source>
        <dbReference type="Proteomes" id="UP000799437"/>
    </source>
</evidence>
<dbReference type="OrthoDB" id="10252009at2759"/>
<dbReference type="CDD" id="cd14498">
    <property type="entry name" value="DSP"/>
    <property type="match status" value="1"/>
</dbReference>
<dbReference type="GO" id="GO:0005737">
    <property type="term" value="C:cytoplasm"/>
    <property type="evidence" value="ECO:0007669"/>
    <property type="project" value="TreeGrafter"/>
</dbReference>
<dbReference type="SUPFAM" id="SSF52799">
    <property type="entry name" value="(Phosphotyrosine protein) phosphatases II"/>
    <property type="match status" value="1"/>
</dbReference>
<proteinExistence type="predicted"/>
<dbReference type="GO" id="GO:0062026">
    <property type="term" value="P:negative regulation of SCF-dependent proteasomal ubiquitin-dependent catabolic process"/>
    <property type="evidence" value="ECO:0007669"/>
    <property type="project" value="TreeGrafter"/>
</dbReference>
<reference evidence="2" key="1">
    <citation type="journal article" date="2020" name="Stud. Mycol.">
        <title>101 Dothideomycetes genomes: a test case for predicting lifestyles and emergence of pathogens.</title>
        <authorList>
            <person name="Haridas S."/>
            <person name="Albert R."/>
            <person name="Binder M."/>
            <person name="Bloem J."/>
            <person name="Labutti K."/>
            <person name="Salamov A."/>
            <person name="Andreopoulos B."/>
            <person name="Baker S."/>
            <person name="Barry K."/>
            <person name="Bills G."/>
            <person name="Bluhm B."/>
            <person name="Cannon C."/>
            <person name="Castanera R."/>
            <person name="Culley D."/>
            <person name="Daum C."/>
            <person name="Ezra D."/>
            <person name="Gonzalez J."/>
            <person name="Henrissat B."/>
            <person name="Kuo A."/>
            <person name="Liang C."/>
            <person name="Lipzen A."/>
            <person name="Lutzoni F."/>
            <person name="Magnuson J."/>
            <person name="Mondo S."/>
            <person name="Nolan M."/>
            <person name="Ohm R."/>
            <person name="Pangilinan J."/>
            <person name="Park H.-J."/>
            <person name="Ramirez L."/>
            <person name="Alfaro M."/>
            <person name="Sun H."/>
            <person name="Tritt A."/>
            <person name="Yoshinaga Y."/>
            <person name="Zwiers L.-H."/>
            <person name="Turgeon B."/>
            <person name="Goodwin S."/>
            <person name="Spatafora J."/>
            <person name="Crous P."/>
            <person name="Grigoriev I."/>
        </authorList>
    </citation>
    <scope>NUCLEOTIDE SEQUENCE</scope>
    <source>
        <strain evidence="2">CBS 121739</strain>
    </source>
</reference>
<dbReference type="InterPro" id="IPR029021">
    <property type="entry name" value="Prot-tyrosine_phosphatase-like"/>
</dbReference>
<protein>
    <submittedName>
        <fullName evidence="2">Phosphatases II</fullName>
    </submittedName>
</protein>
<dbReference type="GO" id="GO:0070372">
    <property type="term" value="P:regulation of ERK1 and ERK2 cascade"/>
    <property type="evidence" value="ECO:0007669"/>
    <property type="project" value="TreeGrafter"/>
</dbReference>
<evidence type="ECO:0000313" key="2">
    <source>
        <dbReference type="EMBL" id="KAF2760540.1"/>
    </source>
</evidence>
<dbReference type="GO" id="GO:0005654">
    <property type="term" value="C:nucleoplasm"/>
    <property type="evidence" value="ECO:0007669"/>
    <property type="project" value="TreeGrafter"/>
</dbReference>
<organism evidence="2 3">
    <name type="scientific">Pseudovirgaria hyperparasitica</name>
    <dbReference type="NCBI Taxonomy" id="470096"/>
    <lineage>
        <taxon>Eukaryota</taxon>
        <taxon>Fungi</taxon>
        <taxon>Dikarya</taxon>
        <taxon>Ascomycota</taxon>
        <taxon>Pezizomycotina</taxon>
        <taxon>Dothideomycetes</taxon>
        <taxon>Dothideomycetes incertae sedis</taxon>
        <taxon>Acrospermales</taxon>
        <taxon>Acrospermaceae</taxon>
        <taxon>Pseudovirgaria</taxon>
    </lineage>
</organism>
<keyword evidence="3" id="KW-1185">Reference proteome</keyword>
<sequence length="294" mass="33339">MNSTYEENALSNQISSAHKRTSSFSYRVPTPPRIVIPPPIVSTDFRDLSIDHIAPQGDRELDLSFLNNVDYAKLTQDSHTLEWTYERRREAQAILPFLYLGPMSRAKDKVFLQKEQITMMVAVRPKQSGLTNAAFTAANELGVEIATVDAPSPQELIAVFPTAIKRINIHLYQVYQRSLAMEPPKLGKVLIFCESGNDKSAALVAAYITEMFDKITHIKAMQICQAQRFCVNFDDTSKQLLQTYHGILTAKRNVTQPANGNGYRKQKRNLDRDEDDTEAMDLERFDGRVFTPYS</sequence>
<dbReference type="GO" id="GO:1990444">
    <property type="term" value="F:F-box domain binding"/>
    <property type="evidence" value="ECO:0007669"/>
    <property type="project" value="TreeGrafter"/>
</dbReference>
<dbReference type="Gene3D" id="3.90.190.10">
    <property type="entry name" value="Protein tyrosine phosphatase superfamily"/>
    <property type="match status" value="1"/>
</dbReference>
<dbReference type="EMBL" id="ML996568">
    <property type="protein sequence ID" value="KAF2760540.1"/>
    <property type="molecule type" value="Genomic_DNA"/>
</dbReference>
<dbReference type="InterPro" id="IPR052449">
    <property type="entry name" value="STYX-Interacting_Phosphatase"/>
</dbReference>
<feature type="region of interest" description="Disordered" evidence="1">
    <location>
        <begin position="255"/>
        <end position="277"/>
    </location>
</feature>
<gene>
    <name evidence="2" type="ORF">EJ05DRAFT_288349</name>
</gene>
<dbReference type="PANTHER" id="PTHR46588:SF1">
    <property type="entry name" value="SERINE_THREONINE_TYROSINE-INTERACTING PROTEIN"/>
    <property type="match status" value="1"/>
</dbReference>
<dbReference type="PANTHER" id="PTHR46588">
    <property type="entry name" value="SERINE/THREONINE/TYROSINE-INTERACTING PROTEIN"/>
    <property type="match status" value="1"/>
</dbReference>
<dbReference type="AlphaFoldDB" id="A0A6A6WEX5"/>
<accession>A0A6A6WEX5</accession>
<dbReference type="RefSeq" id="XP_033602991.1">
    <property type="nucleotide sequence ID" value="XM_033740501.1"/>
</dbReference>
<evidence type="ECO:0000256" key="1">
    <source>
        <dbReference type="SAM" id="MobiDB-lite"/>
    </source>
</evidence>
<dbReference type="GeneID" id="54481555"/>